<evidence type="ECO:0000313" key="2">
    <source>
        <dbReference type="Proteomes" id="UP000655044"/>
    </source>
</evidence>
<reference evidence="1" key="1">
    <citation type="submission" date="2021-01" db="EMBL/GenBank/DDBJ databases">
        <title>Whole genome shotgun sequence of Planobispora rosea NBRC 15558.</title>
        <authorList>
            <person name="Komaki H."/>
            <person name="Tamura T."/>
        </authorList>
    </citation>
    <scope>NUCLEOTIDE SEQUENCE</scope>
    <source>
        <strain evidence="1">NBRC 15558</strain>
    </source>
</reference>
<protein>
    <submittedName>
        <fullName evidence="1">Uncharacterized protein</fullName>
    </submittedName>
</protein>
<keyword evidence="2" id="KW-1185">Reference proteome</keyword>
<organism evidence="1 2">
    <name type="scientific">Planobispora rosea</name>
    <dbReference type="NCBI Taxonomy" id="35762"/>
    <lineage>
        <taxon>Bacteria</taxon>
        <taxon>Bacillati</taxon>
        <taxon>Actinomycetota</taxon>
        <taxon>Actinomycetes</taxon>
        <taxon>Streptosporangiales</taxon>
        <taxon>Streptosporangiaceae</taxon>
        <taxon>Planobispora</taxon>
    </lineage>
</organism>
<gene>
    <name evidence="1" type="ORF">Pro02_72270</name>
</gene>
<evidence type="ECO:0000313" key="1">
    <source>
        <dbReference type="EMBL" id="GIH88819.1"/>
    </source>
</evidence>
<dbReference type="AlphaFoldDB" id="A0A8J3WG31"/>
<accession>A0A8J3WG31</accession>
<comment type="caution">
    <text evidence="1">The sequence shown here is derived from an EMBL/GenBank/DDBJ whole genome shotgun (WGS) entry which is preliminary data.</text>
</comment>
<dbReference type="EMBL" id="BOOI01000091">
    <property type="protein sequence ID" value="GIH88819.1"/>
    <property type="molecule type" value="Genomic_DNA"/>
</dbReference>
<dbReference type="RefSeq" id="WP_229803897.1">
    <property type="nucleotide sequence ID" value="NZ_BMQP01000059.1"/>
</dbReference>
<proteinExistence type="predicted"/>
<dbReference type="Proteomes" id="UP000655044">
    <property type="component" value="Unassembled WGS sequence"/>
</dbReference>
<sequence>MEDLDDALKTGKEMTTIAPLRRRLRTRLRRYETAAPPVDRALRNTRVLARRAVAALHAGESPPAGFSPVLRELADAVLILRDELAAGHPPDGARAAILEAAARLDGVSTARAGLSTAAMIAQLRSIVVDLLEATGTDRETALAALPPLTRPADGH</sequence>
<name>A0A8J3WG31_PLARO</name>